<keyword evidence="1 3" id="KW-0689">Ribosomal protein</keyword>
<dbReference type="SMART" id="SM01397">
    <property type="entry name" value="Ribosomal_S3Ae"/>
    <property type="match status" value="1"/>
</dbReference>
<evidence type="ECO:0000313" key="5">
    <source>
        <dbReference type="EMBL" id="MBS3063073.1"/>
    </source>
</evidence>
<proteinExistence type="inferred from homology"/>
<organism evidence="5 6">
    <name type="scientific">Candidatus Iainarchaeum sp</name>
    <dbReference type="NCBI Taxonomy" id="3101447"/>
    <lineage>
        <taxon>Archaea</taxon>
        <taxon>Candidatus Iainarchaeota</taxon>
        <taxon>Candidatus Iainarchaeia</taxon>
        <taxon>Candidatus Iainarchaeales</taxon>
        <taxon>Candidatus Iainarchaeaceae</taxon>
        <taxon>Candidatus Iainarchaeum</taxon>
    </lineage>
</organism>
<dbReference type="Proteomes" id="UP000678237">
    <property type="component" value="Unassembled WGS sequence"/>
</dbReference>
<dbReference type="GO" id="GO:0005840">
    <property type="term" value="C:ribosome"/>
    <property type="evidence" value="ECO:0007669"/>
    <property type="project" value="UniProtKB-KW"/>
</dbReference>
<evidence type="ECO:0000256" key="4">
    <source>
        <dbReference type="SAM" id="MobiDB-lite"/>
    </source>
</evidence>
<evidence type="ECO:0000256" key="3">
    <source>
        <dbReference type="HAMAP-Rule" id="MF_00359"/>
    </source>
</evidence>
<protein>
    <recommendedName>
        <fullName evidence="3">Small ribosomal subunit protein eS1</fullName>
    </recommendedName>
</protein>
<reference evidence="5" key="2">
    <citation type="submission" date="2021-05" db="EMBL/GenBank/DDBJ databases">
        <title>Protein family content uncovers lineage relationships and bacterial pathway maintenance mechanisms in DPANN archaea.</title>
        <authorList>
            <person name="Castelle C.J."/>
            <person name="Meheust R."/>
            <person name="Jaffe A.L."/>
            <person name="Seitz K."/>
            <person name="Gong X."/>
            <person name="Baker B.J."/>
            <person name="Banfield J.F."/>
        </authorList>
    </citation>
    <scope>NUCLEOTIDE SEQUENCE</scope>
    <source>
        <strain evidence="5">RIFCSPLOWO2_01_FULL_58_19</strain>
    </source>
</reference>
<dbReference type="EMBL" id="JAGVWE010000004">
    <property type="protein sequence ID" value="MBS3063073.1"/>
    <property type="molecule type" value="Genomic_DNA"/>
</dbReference>
<dbReference type="GO" id="GO:0003735">
    <property type="term" value="F:structural constituent of ribosome"/>
    <property type="evidence" value="ECO:0007669"/>
    <property type="project" value="InterPro"/>
</dbReference>
<evidence type="ECO:0000256" key="2">
    <source>
        <dbReference type="ARBA" id="ARBA00023274"/>
    </source>
</evidence>
<sequence length="211" mass="23711">MQVEEDAKSAAKGGQKDEKAKPKAKKKTVDKWKKKIWYTLYAPAYFDSKPLGETIAEKPEMVQDRIIIVGARELSPAKKASATISFKVREVKGNKAYTEPILHQVSPDYIRRLVRRRASKIECVQDVVTKDNVKVRVKTLALTVRKATNDQCTAIRKIVVDGILDFAKSKTYDKVITELIFGNLPAKITADAKKVAALKRVEIIKSRVLSQ</sequence>
<feature type="region of interest" description="Disordered" evidence="4">
    <location>
        <begin position="1"/>
        <end position="27"/>
    </location>
</feature>
<dbReference type="InterPro" id="IPR001593">
    <property type="entry name" value="Ribosomal_eS1"/>
</dbReference>
<comment type="caution">
    <text evidence="5">The sequence shown here is derived from an EMBL/GenBank/DDBJ whole genome shotgun (WGS) entry which is preliminary data.</text>
</comment>
<dbReference type="GO" id="GO:1990904">
    <property type="term" value="C:ribonucleoprotein complex"/>
    <property type="evidence" value="ECO:0007669"/>
    <property type="project" value="UniProtKB-KW"/>
</dbReference>
<dbReference type="AlphaFoldDB" id="A0A8T4L732"/>
<evidence type="ECO:0000256" key="1">
    <source>
        <dbReference type="ARBA" id="ARBA00022980"/>
    </source>
</evidence>
<dbReference type="Pfam" id="PF01015">
    <property type="entry name" value="Ribosomal_S3Ae"/>
    <property type="match status" value="1"/>
</dbReference>
<keyword evidence="2 3" id="KW-0687">Ribonucleoprotein</keyword>
<reference evidence="5" key="1">
    <citation type="submission" date="2021-03" db="EMBL/GenBank/DDBJ databases">
        <authorList>
            <person name="Jaffe A."/>
        </authorList>
    </citation>
    <scope>NUCLEOTIDE SEQUENCE</scope>
    <source>
        <strain evidence="5">RIFCSPLOWO2_01_FULL_58_19</strain>
    </source>
</reference>
<dbReference type="InterPro" id="IPR030838">
    <property type="entry name" value="Ribosomal_eS1_arc"/>
</dbReference>
<dbReference type="HAMAP" id="MF_00359">
    <property type="entry name" value="Ribosomal_eS1"/>
    <property type="match status" value="1"/>
</dbReference>
<evidence type="ECO:0000313" key="6">
    <source>
        <dbReference type="Proteomes" id="UP000678237"/>
    </source>
</evidence>
<gene>
    <name evidence="3" type="primary">rps3ae</name>
    <name evidence="5" type="ORF">J4203_04320</name>
</gene>
<dbReference type="GO" id="GO:0006412">
    <property type="term" value="P:translation"/>
    <property type="evidence" value="ECO:0007669"/>
    <property type="project" value="UniProtKB-UniRule"/>
</dbReference>
<name>A0A8T4L732_9ARCH</name>
<accession>A0A8T4L732</accession>
<comment type="similarity">
    <text evidence="3">Belongs to the eukaryotic ribosomal protein eS1 family.</text>
</comment>